<evidence type="ECO:0000256" key="3">
    <source>
        <dbReference type="ARBA" id="ARBA00022729"/>
    </source>
</evidence>
<dbReference type="SUPFAM" id="SSF53850">
    <property type="entry name" value="Periplasmic binding protein-like II"/>
    <property type="match status" value="1"/>
</dbReference>
<evidence type="ECO:0000256" key="1">
    <source>
        <dbReference type="ARBA" id="ARBA00004418"/>
    </source>
</evidence>
<reference evidence="6" key="1">
    <citation type="journal article" date="2019" name="Int. J. Syst. Evol. Microbiol.">
        <title>The Global Catalogue of Microorganisms (GCM) 10K type strain sequencing project: providing services to taxonomists for standard genome sequencing and annotation.</title>
        <authorList>
            <consortium name="The Broad Institute Genomics Platform"/>
            <consortium name="The Broad Institute Genome Sequencing Center for Infectious Disease"/>
            <person name="Wu L."/>
            <person name="Ma J."/>
        </authorList>
    </citation>
    <scope>NUCLEOTIDE SEQUENCE [LARGE SCALE GENOMIC DNA]</scope>
    <source>
        <strain evidence="6">CCUG 54939</strain>
    </source>
</reference>
<evidence type="ECO:0000313" key="6">
    <source>
        <dbReference type="Proteomes" id="UP001595692"/>
    </source>
</evidence>
<dbReference type="Pfam" id="PF13416">
    <property type="entry name" value="SBP_bac_8"/>
    <property type="match status" value="1"/>
</dbReference>
<comment type="subcellular location">
    <subcellularLocation>
        <location evidence="1">Periplasm</location>
    </subcellularLocation>
</comment>
<dbReference type="EMBL" id="JBHSAF010000006">
    <property type="protein sequence ID" value="MFC3913159.1"/>
    <property type="molecule type" value="Genomic_DNA"/>
</dbReference>
<name>A0ABV8CMI4_9GAMM</name>
<dbReference type="CDD" id="cd13590">
    <property type="entry name" value="PBP2_PotD_PotF_like"/>
    <property type="match status" value="1"/>
</dbReference>
<evidence type="ECO:0000256" key="2">
    <source>
        <dbReference type="ARBA" id="ARBA00022448"/>
    </source>
</evidence>
<dbReference type="PANTHER" id="PTHR30222">
    <property type="entry name" value="SPERMIDINE/PUTRESCINE-BINDING PERIPLASMIC PROTEIN"/>
    <property type="match status" value="1"/>
</dbReference>
<dbReference type="Proteomes" id="UP001595692">
    <property type="component" value="Unassembled WGS sequence"/>
</dbReference>
<keyword evidence="3" id="KW-0732">Signal</keyword>
<evidence type="ECO:0000313" key="5">
    <source>
        <dbReference type="EMBL" id="MFC3913159.1"/>
    </source>
</evidence>
<dbReference type="Gene3D" id="3.40.190.10">
    <property type="entry name" value="Periplasmic binding protein-like II"/>
    <property type="match status" value="2"/>
</dbReference>
<dbReference type="InterPro" id="IPR006059">
    <property type="entry name" value="SBP"/>
</dbReference>
<keyword evidence="2" id="KW-0813">Transport</keyword>
<protein>
    <submittedName>
        <fullName evidence="5">Spermidine/putrescine ABC transporter substrate-binding protein</fullName>
    </submittedName>
</protein>
<gene>
    <name evidence="5" type="ORF">ACFOSS_06730</name>
</gene>
<dbReference type="PANTHER" id="PTHR30222:SF12">
    <property type="entry name" value="NORSPERMIDINE SENSOR"/>
    <property type="match status" value="1"/>
</dbReference>
<accession>A0ABV8CMI4</accession>
<comment type="caution">
    <text evidence="5">The sequence shown here is derived from an EMBL/GenBank/DDBJ whole genome shotgun (WGS) entry which is preliminary data.</text>
</comment>
<sequence>MLGGVVVMRAVFIILLGLLIQMSASNVGLASELVLYNWPIYLADEVKQQFTQESGYHIRELHYDSDDARNRLLLSAHPPYFDIVIADHLTLQNPQIQQRLLPLQNLVLPQVPTDLRNKCGNYAIPYMRGSLGYAYRQDKITLPLQTWHDLLSQAPSLSQHLVLIDDARALSAIALKALGYSINSQSRNELQQAFMLLKSTSPYVLTYRYSLSAISDPAVGDQVYAVVTYNGDFYAIQQHSPHHDWRFVSPAEGSLLWLDCLAIFKDSQQTEIATQFIQFVSRVEIANLNSERLGFNPILHEHLISNKIISNPIAYQDGEYTRKSEYYSDSVDGDRVRSIIYYSVLK</sequence>
<evidence type="ECO:0000256" key="4">
    <source>
        <dbReference type="ARBA" id="ARBA00022764"/>
    </source>
</evidence>
<dbReference type="PRINTS" id="PR00909">
    <property type="entry name" value="SPERMDNBNDNG"/>
</dbReference>
<keyword evidence="4" id="KW-0574">Periplasm</keyword>
<organism evidence="5 6">
    <name type="scientific">Pseudaeromonas sharmana</name>
    <dbReference type="NCBI Taxonomy" id="328412"/>
    <lineage>
        <taxon>Bacteria</taxon>
        <taxon>Pseudomonadati</taxon>
        <taxon>Pseudomonadota</taxon>
        <taxon>Gammaproteobacteria</taxon>
        <taxon>Aeromonadales</taxon>
        <taxon>Aeromonadaceae</taxon>
        <taxon>Pseudaeromonas</taxon>
    </lineage>
</organism>
<keyword evidence="6" id="KW-1185">Reference proteome</keyword>
<dbReference type="InterPro" id="IPR001188">
    <property type="entry name" value="Sperm_putr-bd"/>
</dbReference>
<proteinExistence type="predicted"/>